<comment type="caution">
    <text evidence="1">The sequence shown here is derived from an EMBL/GenBank/DDBJ whole genome shotgun (WGS) entry which is preliminary data.</text>
</comment>
<protein>
    <submittedName>
        <fullName evidence="1">Uncharacterized protein</fullName>
    </submittedName>
</protein>
<dbReference type="AlphaFoldDB" id="A0A392QH91"/>
<name>A0A392QH91_9FABA</name>
<sequence length="73" mass="8301">MQKICTTSRARASRQLYCATRRYPLHPVSFEFCTGASRKPIMRDAQLPEDVLQLSDSTARRAIQGCATRNIQK</sequence>
<accession>A0A392QH91</accession>
<evidence type="ECO:0000313" key="1">
    <source>
        <dbReference type="EMBL" id="MCI23257.1"/>
    </source>
</evidence>
<dbReference type="EMBL" id="LXQA010134992">
    <property type="protein sequence ID" value="MCI23257.1"/>
    <property type="molecule type" value="Genomic_DNA"/>
</dbReference>
<proteinExistence type="predicted"/>
<evidence type="ECO:0000313" key="2">
    <source>
        <dbReference type="Proteomes" id="UP000265520"/>
    </source>
</evidence>
<organism evidence="1 2">
    <name type="scientific">Trifolium medium</name>
    <dbReference type="NCBI Taxonomy" id="97028"/>
    <lineage>
        <taxon>Eukaryota</taxon>
        <taxon>Viridiplantae</taxon>
        <taxon>Streptophyta</taxon>
        <taxon>Embryophyta</taxon>
        <taxon>Tracheophyta</taxon>
        <taxon>Spermatophyta</taxon>
        <taxon>Magnoliopsida</taxon>
        <taxon>eudicotyledons</taxon>
        <taxon>Gunneridae</taxon>
        <taxon>Pentapetalae</taxon>
        <taxon>rosids</taxon>
        <taxon>fabids</taxon>
        <taxon>Fabales</taxon>
        <taxon>Fabaceae</taxon>
        <taxon>Papilionoideae</taxon>
        <taxon>50 kb inversion clade</taxon>
        <taxon>NPAAA clade</taxon>
        <taxon>Hologalegina</taxon>
        <taxon>IRL clade</taxon>
        <taxon>Trifolieae</taxon>
        <taxon>Trifolium</taxon>
    </lineage>
</organism>
<keyword evidence="2" id="KW-1185">Reference proteome</keyword>
<dbReference type="Proteomes" id="UP000265520">
    <property type="component" value="Unassembled WGS sequence"/>
</dbReference>
<reference evidence="1 2" key="1">
    <citation type="journal article" date="2018" name="Front. Plant Sci.">
        <title>Red Clover (Trifolium pratense) and Zigzag Clover (T. medium) - A Picture of Genomic Similarities and Differences.</title>
        <authorList>
            <person name="Dluhosova J."/>
            <person name="Istvanek J."/>
            <person name="Nedelnik J."/>
            <person name="Repkova J."/>
        </authorList>
    </citation>
    <scope>NUCLEOTIDE SEQUENCE [LARGE SCALE GENOMIC DNA]</scope>
    <source>
        <strain evidence="2">cv. 10/8</strain>
        <tissue evidence="1">Leaf</tissue>
    </source>
</reference>